<evidence type="ECO:0000313" key="1">
    <source>
        <dbReference type="EMBL" id="JAH34055.1"/>
    </source>
</evidence>
<name>A0A0E9S086_ANGAN</name>
<reference evidence="1" key="2">
    <citation type="journal article" date="2015" name="Fish Shellfish Immunol.">
        <title>Early steps in the European eel (Anguilla anguilla)-Vibrio vulnificus interaction in the gills: Role of the RtxA13 toxin.</title>
        <authorList>
            <person name="Callol A."/>
            <person name="Pajuelo D."/>
            <person name="Ebbesson L."/>
            <person name="Teles M."/>
            <person name="MacKenzie S."/>
            <person name="Amaro C."/>
        </authorList>
    </citation>
    <scope>NUCLEOTIDE SEQUENCE</scope>
</reference>
<reference evidence="1" key="1">
    <citation type="submission" date="2014-11" db="EMBL/GenBank/DDBJ databases">
        <authorList>
            <person name="Amaro Gonzalez C."/>
        </authorList>
    </citation>
    <scope>NUCLEOTIDE SEQUENCE</scope>
</reference>
<protein>
    <submittedName>
        <fullName evidence="1">Uncharacterized protein</fullName>
    </submittedName>
</protein>
<accession>A0A0E9S086</accession>
<sequence length="26" mass="3394">MKRFKCTNRTSNPFYELWKKKWLKIF</sequence>
<dbReference type="AlphaFoldDB" id="A0A0E9S086"/>
<dbReference type="EMBL" id="GBXM01074522">
    <property type="protein sequence ID" value="JAH34055.1"/>
    <property type="molecule type" value="Transcribed_RNA"/>
</dbReference>
<organism evidence="1">
    <name type="scientific">Anguilla anguilla</name>
    <name type="common">European freshwater eel</name>
    <name type="synonym">Muraena anguilla</name>
    <dbReference type="NCBI Taxonomy" id="7936"/>
    <lineage>
        <taxon>Eukaryota</taxon>
        <taxon>Metazoa</taxon>
        <taxon>Chordata</taxon>
        <taxon>Craniata</taxon>
        <taxon>Vertebrata</taxon>
        <taxon>Euteleostomi</taxon>
        <taxon>Actinopterygii</taxon>
        <taxon>Neopterygii</taxon>
        <taxon>Teleostei</taxon>
        <taxon>Anguilliformes</taxon>
        <taxon>Anguillidae</taxon>
        <taxon>Anguilla</taxon>
    </lineage>
</organism>
<proteinExistence type="predicted"/>